<dbReference type="GO" id="GO:1902201">
    <property type="term" value="P:negative regulation of bacterial-type flagellum-dependent cell motility"/>
    <property type="evidence" value="ECO:0007669"/>
    <property type="project" value="TreeGrafter"/>
</dbReference>
<dbReference type="PANTHER" id="PTHR45138">
    <property type="entry name" value="REGULATORY COMPONENTS OF SENSORY TRANSDUCTION SYSTEM"/>
    <property type="match status" value="1"/>
</dbReference>
<dbReference type="PANTHER" id="PTHR45138:SF23">
    <property type="entry name" value="SIGNALING PROTEIN"/>
    <property type="match status" value="1"/>
</dbReference>
<sequence>MSDKIIKQMLLFELQELTGDEDNIIISRLQSVNCINTAKDIRDLLALLSDPAKHHYLLPLISNIIHNAIVSERKSSYTDKLTGLFNCGYLRHLENSLNDKEFTLFFFDLNGFKKINDTHGHEMGNLALRDFAKALKRSFRLSDIILRYGGDEFIVIVFRDDLDVDTVRNRLAKNLNSQNKRGFSIRFSIGKAVNSCWDFSQTLRSADREMYMDKRRL</sequence>
<dbReference type="InterPro" id="IPR043128">
    <property type="entry name" value="Rev_trsase/Diguanyl_cyclase"/>
</dbReference>
<dbReference type="CDD" id="cd01949">
    <property type="entry name" value="GGDEF"/>
    <property type="match status" value="1"/>
</dbReference>
<dbReference type="PROSITE" id="PS50887">
    <property type="entry name" value="GGDEF"/>
    <property type="match status" value="1"/>
</dbReference>
<dbReference type="Gene3D" id="3.30.70.270">
    <property type="match status" value="1"/>
</dbReference>
<gene>
    <name evidence="3" type="ORF">VIBNISOn1_770078</name>
</gene>
<dbReference type="AlphaFoldDB" id="A0AAV2VWD5"/>
<evidence type="ECO:0000313" key="4">
    <source>
        <dbReference type="Proteomes" id="UP000018211"/>
    </source>
</evidence>
<dbReference type="InterPro" id="IPR029787">
    <property type="entry name" value="Nucleotide_cyclase"/>
</dbReference>
<comment type="caution">
    <text evidence="3">The sequence shown here is derived from an EMBL/GenBank/DDBJ whole genome shotgun (WGS) entry which is preliminary data.</text>
</comment>
<name>A0AAV2VWD5_9VIBR</name>
<organism evidence="3 4">
    <name type="scientific">Vibrio nigripulchritudo SOn1</name>
    <dbReference type="NCBI Taxonomy" id="1238450"/>
    <lineage>
        <taxon>Bacteria</taxon>
        <taxon>Pseudomonadati</taxon>
        <taxon>Pseudomonadota</taxon>
        <taxon>Gammaproteobacteria</taxon>
        <taxon>Vibrionales</taxon>
        <taxon>Vibrionaceae</taxon>
        <taxon>Vibrio</taxon>
    </lineage>
</organism>
<reference evidence="3 4" key="1">
    <citation type="journal article" date="2013" name="ISME J.">
        <title>Comparative genomics of pathogenic lineages of Vibrio nigripulchritudo identifies virulence-associated traits.</title>
        <authorList>
            <person name="Goudenege D."/>
            <person name="Labreuche Y."/>
            <person name="Krin E."/>
            <person name="Ansquer D."/>
            <person name="Mangenot S."/>
            <person name="Calteau A."/>
            <person name="Medigue C."/>
            <person name="Mazel D."/>
            <person name="Polz M.F."/>
            <person name="Le Roux F."/>
        </authorList>
    </citation>
    <scope>NUCLEOTIDE SEQUENCE [LARGE SCALE GENOMIC DNA]</scope>
    <source>
        <strain evidence="3 4">SOn1</strain>
    </source>
</reference>
<dbReference type="EC" id="2.7.7.65" evidence="1"/>
<evidence type="ECO:0000259" key="2">
    <source>
        <dbReference type="PROSITE" id="PS50887"/>
    </source>
</evidence>
<evidence type="ECO:0000313" key="3">
    <source>
        <dbReference type="EMBL" id="CCO49057.1"/>
    </source>
</evidence>
<feature type="domain" description="GGDEF" evidence="2">
    <location>
        <begin position="100"/>
        <end position="217"/>
    </location>
</feature>
<dbReference type="InterPro" id="IPR000160">
    <property type="entry name" value="GGDEF_dom"/>
</dbReference>
<dbReference type="SUPFAM" id="SSF55073">
    <property type="entry name" value="Nucleotide cyclase"/>
    <property type="match status" value="1"/>
</dbReference>
<evidence type="ECO:0000256" key="1">
    <source>
        <dbReference type="ARBA" id="ARBA00012528"/>
    </source>
</evidence>
<dbReference type="RefSeq" id="WP_022600547.1">
    <property type="nucleotide sequence ID" value="NZ_LK391965.1"/>
</dbReference>
<dbReference type="GO" id="GO:0052621">
    <property type="term" value="F:diguanylate cyclase activity"/>
    <property type="evidence" value="ECO:0007669"/>
    <property type="project" value="UniProtKB-EC"/>
</dbReference>
<dbReference type="SMART" id="SM00267">
    <property type="entry name" value="GGDEF"/>
    <property type="match status" value="1"/>
</dbReference>
<proteinExistence type="predicted"/>
<dbReference type="EMBL" id="CAOF01000172">
    <property type="protein sequence ID" value="CCO49057.1"/>
    <property type="molecule type" value="Genomic_DNA"/>
</dbReference>
<dbReference type="NCBIfam" id="TIGR00254">
    <property type="entry name" value="GGDEF"/>
    <property type="match status" value="1"/>
</dbReference>
<accession>A0AAV2VWD5</accession>
<dbReference type="InterPro" id="IPR050469">
    <property type="entry name" value="Diguanylate_Cyclase"/>
</dbReference>
<dbReference type="Pfam" id="PF00990">
    <property type="entry name" value="GGDEF"/>
    <property type="match status" value="1"/>
</dbReference>
<protein>
    <recommendedName>
        <fullName evidence="1">diguanylate cyclase</fullName>
        <ecNumber evidence="1">2.7.7.65</ecNumber>
    </recommendedName>
</protein>
<dbReference type="GO" id="GO:0005886">
    <property type="term" value="C:plasma membrane"/>
    <property type="evidence" value="ECO:0007669"/>
    <property type="project" value="TreeGrafter"/>
</dbReference>
<dbReference type="GO" id="GO:0043709">
    <property type="term" value="P:cell adhesion involved in single-species biofilm formation"/>
    <property type="evidence" value="ECO:0007669"/>
    <property type="project" value="TreeGrafter"/>
</dbReference>
<dbReference type="Proteomes" id="UP000018211">
    <property type="component" value="Unassembled WGS sequence"/>
</dbReference>